<dbReference type="Gene3D" id="1.20.1600.10">
    <property type="entry name" value="Outer membrane efflux proteins (OEP)"/>
    <property type="match status" value="1"/>
</dbReference>
<organism evidence="8 9">
    <name type="scientific">Chitinophaga parva</name>
    <dbReference type="NCBI Taxonomy" id="2169414"/>
    <lineage>
        <taxon>Bacteria</taxon>
        <taxon>Pseudomonadati</taxon>
        <taxon>Bacteroidota</taxon>
        <taxon>Chitinophagia</taxon>
        <taxon>Chitinophagales</taxon>
        <taxon>Chitinophagaceae</taxon>
        <taxon>Chitinophaga</taxon>
    </lineage>
</organism>
<dbReference type="PANTHER" id="PTHR30026">
    <property type="entry name" value="OUTER MEMBRANE PROTEIN TOLC"/>
    <property type="match status" value="1"/>
</dbReference>
<dbReference type="SUPFAM" id="SSF56954">
    <property type="entry name" value="Outer membrane efflux proteins (OEP)"/>
    <property type="match status" value="1"/>
</dbReference>
<dbReference type="OrthoDB" id="9811587at2"/>
<gene>
    <name evidence="8" type="ORF">DCC81_01670</name>
</gene>
<dbReference type="EMBL" id="QCYK01000001">
    <property type="protein sequence ID" value="PUZ28217.1"/>
    <property type="molecule type" value="Genomic_DNA"/>
</dbReference>
<evidence type="ECO:0000256" key="2">
    <source>
        <dbReference type="ARBA" id="ARBA00007613"/>
    </source>
</evidence>
<dbReference type="AlphaFoldDB" id="A0A2T7BKL6"/>
<evidence type="ECO:0000256" key="3">
    <source>
        <dbReference type="ARBA" id="ARBA00022448"/>
    </source>
</evidence>
<dbReference type="PANTHER" id="PTHR30026:SF20">
    <property type="entry name" value="OUTER MEMBRANE PROTEIN TOLC"/>
    <property type="match status" value="1"/>
</dbReference>
<dbReference type="GO" id="GO:0009279">
    <property type="term" value="C:cell outer membrane"/>
    <property type="evidence" value="ECO:0007669"/>
    <property type="project" value="UniProtKB-SubCell"/>
</dbReference>
<keyword evidence="3" id="KW-0813">Transport</keyword>
<comment type="similarity">
    <text evidence="2">Belongs to the outer membrane factor (OMF) (TC 1.B.17) family.</text>
</comment>
<accession>A0A2T7BKL6</accession>
<dbReference type="InterPro" id="IPR051906">
    <property type="entry name" value="TolC-like"/>
</dbReference>
<evidence type="ECO:0000256" key="4">
    <source>
        <dbReference type="ARBA" id="ARBA00022452"/>
    </source>
</evidence>
<evidence type="ECO:0000256" key="6">
    <source>
        <dbReference type="ARBA" id="ARBA00023136"/>
    </source>
</evidence>
<keyword evidence="4" id="KW-1134">Transmembrane beta strand</keyword>
<dbReference type="GO" id="GO:0015288">
    <property type="term" value="F:porin activity"/>
    <property type="evidence" value="ECO:0007669"/>
    <property type="project" value="TreeGrafter"/>
</dbReference>
<name>A0A2T7BKL6_9BACT</name>
<dbReference type="Pfam" id="PF02321">
    <property type="entry name" value="OEP"/>
    <property type="match status" value="2"/>
</dbReference>
<evidence type="ECO:0000256" key="7">
    <source>
        <dbReference type="ARBA" id="ARBA00023237"/>
    </source>
</evidence>
<keyword evidence="5" id="KW-0812">Transmembrane</keyword>
<dbReference type="GO" id="GO:1990281">
    <property type="term" value="C:efflux pump complex"/>
    <property type="evidence" value="ECO:0007669"/>
    <property type="project" value="TreeGrafter"/>
</dbReference>
<proteinExistence type="inferred from homology"/>
<dbReference type="GO" id="GO:0015562">
    <property type="term" value="F:efflux transmembrane transporter activity"/>
    <property type="evidence" value="ECO:0007669"/>
    <property type="project" value="InterPro"/>
</dbReference>
<dbReference type="Proteomes" id="UP000244450">
    <property type="component" value="Unassembled WGS sequence"/>
</dbReference>
<comment type="subcellular location">
    <subcellularLocation>
        <location evidence="1">Cell outer membrane</location>
    </subcellularLocation>
</comment>
<keyword evidence="6" id="KW-0472">Membrane</keyword>
<evidence type="ECO:0000256" key="1">
    <source>
        <dbReference type="ARBA" id="ARBA00004442"/>
    </source>
</evidence>
<evidence type="ECO:0000313" key="9">
    <source>
        <dbReference type="Proteomes" id="UP000244450"/>
    </source>
</evidence>
<comment type="caution">
    <text evidence="8">The sequence shown here is derived from an EMBL/GenBank/DDBJ whole genome shotgun (WGS) entry which is preliminary data.</text>
</comment>
<dbReference type="InterPro" id="IPR003423">
    <property type="entry name" value="OMP_efflux"/>
</dbReference>
<evidence type="ECO:0000256" key="5">
    <source>
        <dbReference type="ARBA" id="ARBA00022692"/>
    </source>
</evidence>
<protein>
    <submittedName>
        <fullName evidence="8">TolC family protein</fullName>
    </submittedName>
</protein>
<evidence type="ECO:0000313" key="8">
    <source>
        <dbReference type="EMBL" id="PUZ28217.1"/>
    </source>
</evidence>
<reference evidence="8 9" key="1">
    <citation type="submission" date="2018-04" db="EMBL/GenBank/DDBJ databases">
        <title>Chitinophaga fuyangensis sp. nov., isolated from soil in a chemical factory.</title>
        <authorList>
            <person name="Chen K."/>
        </authorList>
    </citation>
    <scope>NUCLEOTIDE SEQUENCE [LARGE SCALE GENOMIC DNA]</scope>
    <source>
        <strain evidence="8 9">LY-1</strain>
    </source>
</reference>
<keyword evidence="7" id="KW-0998">Cell outer membrane</keyword>
<sequence length="525" mass="58509">MFCLNLVWLRAMPARVLPAVRTFKKALPQLSYSVLPMKLFAPASIGLCFSLLVAGVQPVAAQVADSVRPWTLQESVDYAMQHNITIKQQDVQRRFAALTLKQSQMQQVPNVAAAFSENYNLGRTIDPTSNVFVNQGYLSTSPGLQASANIFNWFSLRNQIAGNRFESRANDMLLEKAKNDVALNVAQAFLQILLNDEQVNISQNQLKLTQSQLENTRKQVIAGAVPESNQADLEAQLARDSSTLVSAQTTQIVSVIQMKALLNLGFDQSYAPQVPGNIADIPMPHLTELAPEMVYSAAQATYPLVKADQLRIDEYQKLKKAAFGAMFPTLSVSGFLRSYYAHTPNQGDALTYGYSVIGNVETAPGVPNGANVGAYYPKTFTSYYVPFKTQLSDNFQQGLGITLNIPILNGWQLRTNYNKAKLNLENQKLTTDLDNQKLKQDIYTAYANAVGSLQKYNAASRSVEASQRAFDFASKRYELGLMNTIDYITTQSNLFRAQIDKVSALYDYIFKMKLLEFYRDQHITL</sequence>
<keyword evidence="9" id="KW-1185">Reference proteome</keyword>